<evidence type="ECO:0000259" key="16">
    <source>
        <dbReference type="PROSITE" id="PS50885"/>
    </source>
</evidence>
<dbReference type="Proteomes" id="UP000064844">
    <property type="component" value="Chromosome"/>
</dbReference>
<evidence type="ECO:0000259" key="15">
    <source>
        <dbReference type="PROSITE" id="PS50109"/>
    </source>
</evidence>
<evidence type="ECO:0000313" key="18">
    <source>
        <dbReference type="Proteomes" id="UP000064844"/>
    </source>
</evidence>
<organism evidence="17 18">
    <name type="scientific">Intestinimonas butyriciproducens</name>
    <dbReference type="NCBI Taxonomy" id="1297617"/>
    <lineage>
        <taxon>Bacteria</taxon>
        <taxon>Bacillati</taxon>
        <taxon>Bacillota</taxon>
        <taxon>Clostridia</taxon>
        <taxon>Eubacteriales</taxon>
        <taxon>Intestinimonas</taxon>
    </lineage>
</organism>
<dbReference type="Gene3D" id="3.30.565.10">
    <property type="entry name" value="Histidine kinase-like ATPase, C-terminal domain"/>
    <property type="match status" value="1"/>
</dbReference>
<comment type="catalytic activity">
    <reaction evidence="1">
        <text>ATP + protein L-histidine = ADP + protein N-phospho-L-histidine.</text>
        <dbReference type="EC" id="2.7.13.3"/>
    </reaction>
</comment>
<dbReference type="SUPFAM" id="SSF55874">
    <property type="entry name" value="ATPase domain of HSP90 chaperone/DNA topoisomerase II/histidine kinase"/>
    <property type="match status" value="1"/>
</dbReference>
<evidence type="ECO:0000256" key="5">
    <source>
        <dbReference type="ARBA" id="ARBA00022553"/>
    </source>
</evidence>
<dbReference type="Gene3D" id="3.30.450.20">
    <property type="entry name" value="PAS domain"/>
    <property type="match status" value="1"/>
</dbReference>
<keyword evidence="8" id="KW-0547">Nucleotide-binding</keyword>
<keyword evidence="6 17" id="KW-0808">Transferase</keyword>
<keyword evidence="4" id="KW-1003">Cell membrane</keyword>
<name>A0A0S2W5P8_9FIRM</name>
<protein>
    <recommendedName>
        <fullName evidence="3">histidine kinase</fullName>
        <ecNumber evidence="3">2.7.13.3</ecNumber>
    </recommendedName>
</protein>
<dbReference type="PROSITE" id="PS50109">
    <property type="entry name" value="HIS_KIN"/>
    <property type="match status" value="1"/>
</dbReference>
<keyword evidence="12" id="KW-0902">Two-component regulatory system</keyword>
<dbReference type="GO" id="GO:0005524">
    <property type="term" value="F:ATP binding"/>
    <property type="evidence" value="ECO:0007669"/>
    <property type="project" value="UniProtKB-KW"/>
</dbReference>
<dbReference type="Pfam" id="PF00512">
    <property type="entry name" value="HisKA"/>
    <property type="match status" value="1"/>
</dbReference>
<dbReference type="CDD" id="cd06225">
    <property type="entry name" value="HAMP"/>
    <property type="match status" value="1"/>
</dbReference>
<dbReference type="PROSITE" id="PS50885">
    <property type="entry name" value="HAMP"/>
    <property type="match status" value="1"/>
</dbReference>
<keyword evidence="18" id="KW-1185">Reference proteome</keyword>
<dbReference type="SMART" id="SM00388">
    <property type="entry name" value="HisKA"/>
    <property type="match status" value="1"/>
</dbReference>
<dbReference type="SMART" id="SM00387">
    <property type="entry name" value="HATPase_c"/>
    <property type="match status" value="1"/>
</dbReference>
<dbReference type="Pfam" id="PF00672">
    <property type="entry name" value="HAMP"/>
    <property type="match status" value="1"/>
</dbReference>
<dbReference type="SUPFAM" id="SSF47384">
    <property type="entry name" value="Homodimeric domain of signal transducing histidine kinase"/>
    <property type="match status" value="1"/>
</dbReference>
<keyword evidence="9" id="KW-0418">Kinase</keyword>
<dbReference type="eggNOG" id="COG2205">
    <property type="taxonomic scope" value="Bacteria"/>
</dbReference>
<dbReference type="CDD" id="cd18773">
    <property type="entry name" value="PDC1_HK_sensor"/>
    <property type="match status" value="1"/>
</dbReference>
<dbReference type="RefSeq" id="WP_033118167.1">
    <property type="nucleotide sequence ID" value="NZ_CP011307.1"/>
</dbReference>
<keyword evidence="7 14" id="KW-0812">Transmembrane</keyword>
<proteinExistence type="predicted"/>
<evidence type="ECO:0000256" key="4">
    <source>
        <dbReference type="ARBA" id="ARBA00022475"/>
    </source>
</evidence>
<keyword evidence="5" id="KW-0597">Phosphoprotein</keyword>
<dbReference type="FunFam" id="1.10.287.130:FF:000001">
    <property type="entry name" value="Two-component sensor histidine kinase"/>
    <property type="match status" value="1"/>
</dbReference>
<evidence type="ECO:0000256" key="3">
    <source>
        <dbReference type="ARBA" id="ARBA00012438"/>
    </source>
</evidence>
<evidence type="ECO:0000313" key="17">
    <source>
        <dbReference type="EMBL" id="ALP94662.1"/>
    </source>
</evidence>
<dbReference type="eggNOG" id="COG3850">
    <property type="taxonomic scope" value="Bacteria"/>
</dbReference>
<evidence type="ECO:0000256" key="8">
    <source>
        <dbReference type="ARBA" id="ARBA00022741"/>
    </source>
</evidence>
<dbReference type="CDD" id="cd00075">
    <property type="entry name" value="HATPase"/>
    <property type="match status" value="1"/>
</dbReference>
<evidence type="ECO:0000256" key="7">
    <source>
        <dbReference type="ARBA" id="ARBA00022692"/>
    </source>
</evidence>
<keyword evidence="13 14" id="KW-0472">Membrane</keyword>
<evidence type="ECO:0000256" key="13">
    <source>
        <dbReference type="ARBA" id="ARBA00023136"/>
    </source>
</evidence>
<evidence type="ECO:0000256" key="6">
    <source>
        <dbReference type="ARBA" id="ARBA00022679"/>
    </source>
</evidence>
<dbReference type="InterPro" id="IPR003661">
    <property type="entry name" value="HisK_dim/P_dom"/>
</dbReference>
<reference evidence="18" key="2">
    <citation type="submission" date="2015-04" db="EMBL/GenBank/DDBJ databases">
        <title>A butyrogenic pathway from the amino acid lysine in a human gut commensal.</title>
        <authorList>
            <person name="de Vos W.M."/>
            <person name="Bui N.T.P."/>
            <person name="Plugge C.M."/>
            <person name="Ritari J."/>
        </authorList>
    </citation>
    <scope>NUCLEOTIDE SEQUENCE [LARGE SCALE GENOMIC DNA]</scope>
    <source>
        <strain evidence="18">AF211</strain>
    </source>
</reference>
<dbReference type="InterPro" id="IPR005467">
    <property type="entry name" value="His_kinase_dom"/>
</dbReference>
<dbReference type="STRING" id="1297617.IB211_02271c"/>
<evidence type="ECO:0000256" key="2">
    <source>
        <dbReference type="ARBA" id="ARBA00004651"/>
    </source>
</evidence>
<dbReference type="Gene3D" id="1.10.287.130">
    <property type="match status" value="1"/>
</dbReference>
<sequence>MAKVKGIRKRWMLNSISAVLLIVLFAVAAFSAAITSYFYSTMSIGLNSRITSALPYFSSVKSRSEYYQSASNYVQNFTEKNRLELQIINPSGSIYESTNDLTISGSYPNTPDVTGAIEERKQSSWSGTAPVTGERIMSVSAPIVSRNGTLIGVIRMVTSLSRADIQVVKIVAAALAVGATIVLLVYFSNLYFVRSIVEPVTAVTDTAKRIAAGSYGIQMEKKYDDEVGDLIDAVNDMSMKIKQSEKMKSEFISSVSHELRTPLTAINGWAETIMNGEVRDASDVKKGMGIIVSEARRLTNMVEELLEFSRIEDGRFTLSVEPMDIKAELEDAVYTYTEFFRREGITLTHTDCEEEFPPIPGDPERMRQVFCNLLDNAAKHGGSGKRIDTAIRREGDAAVITIRDYGPGIPEEELPHVKYKFYKGSSKARGSGIGLAVCEEIVTRHNGRLDIGNAEGGGCIVTIRLPIGG</sequence>
<comment type="subcellular location">
    <subcellularLocation>
        <location evidence="2">Cell membrane</location>
        <topology evidence="2">Multi-pass membrane protein</topology>
    </subcellularLocation>
</comment>
<accession>A0A0S2W5P8</accession>
<feature type="domain" description="Histidine kinase" evidence="15">
    <location>
        <begin position="254"/>
        <end position="469"/>
    </location>
</feature>
<feature type="domain" description="HAMP" evidence="16">
    <location>
        <begin position="194"/>
        <end position="246"/>
    </location>
</feature>
<dbReference type="InterPro" id="IPR029151">
    <property type="entry name" value="Sensor-like_sf"/>
</dbReference>
<dbReference type="SUPFAM" id="SSF103190">
    <property type="entry name" value="Sensory domain-like"/>
    <property type="match status" value="1"/>
</dbReference>
<dbReference type="InterPro" id="IPR003660">
    <property type="entry name" value="HAMP_dom"/>
</dbReference>
<evidence type="ECO:0000256" key="12">
    <source>
        <dbReference type="ARBA" id="ARBA00023012"/>
    </source>
</evidence>
<dbReference type="PANTHER" id="PTHR45528:SF1">
    <property type="entry name" value="SENSOR HISTIDINE KINASE CPXA"/>
    <property type="match status" value="1"/>
</dbReference>
<dbReference type="EC" id="2.7.13.3" evidence="3"/>
<feature type="transmembrane region" description="Helical" evidence="14">
    <location>
        <begin position="167"/>
        <end position="187"/>
    </location>
</feature>
<dbReference type="InterPro" id="IPR036097">
    <property type="entry name" value="HisK_dim/P_sf"/>
</dbReference>
<evidence type="ECO:0000256" key="14">
    <source>
        <dbReference type="SAM" id="Phobius"/>
    </source>
</evidence>
<dbReference type="PRINTS" id="PR00344">
    <property type="entry name" value="BCTRLSENSOR"/>
</dbReference>
<evidence type="ECO:0000256" key="10">
    <source>
        <dbReference type="ARBA" id="ARBA00022840"/>
    </source>
</evidence>
<gene>
    <name evidence="17" type="ORF">IB211_02271c</name>
</gene>
<dbReference type="GO" id="GO:0005886">
    <property type="term" value="C:plasma membrane"/>
    <property type="evidence" value="ECO:0007669"/>
    <property type="project" value="UniProtKB-SubCell"/>
</dbReference>
<dbReference type="AlphaFoldDB" id="A0A0S2W5P8"/>
<dbReference type="Gene3D" id="1.10.8.500">
    <property type="entry name" value="HAMP domain in histidine kinase"/>
    <property type="match status" value="1"/>
</dbReference>
<dbReference type="InterPro" id="IPR004358">
    <property type="entry name" value="Sig_transdc_His_kin-like_C"/>
</dbReference>
<evidence type="ECO:0000256" key="11">
    <source>
        <dbReference type="ARBA" id="ARBA00022989"/>
    </source>
</evidence>
<evidence type="ECO:0000256" key="9">
    <source>
        <dbReference type="ARBA" id="ARBA00022777"/>
    </source>
</evidence>
<evidence type="ECO:0000256" key="1">
    <source>
        <dbReference type="ARBA" id="ARBA00000085"/>
    </source>
</evidence>
<keyword evidence="11 14" id="KW-1133">Transmembrane helix</keyword>
<reference evidence="17 18" key="1">
    <citation type="journal article" date="2015" name="Nat. Commun.">
        <title>Production of butyrate from lysine and the Amadori product fructoselysine by a human gut commensal.</title>
        <authorList>
            <person name="Bui T.P."/>
            <person name="Ritari J."/>
            <person name="Boeren S."/>
            <person name="de Waard P."/>
            <person name="Plugge C.M."/>
            <person name="de Vos W.M."/>
        </authorList>
    </citation>
    <scope>NUCLEOTIDE SEQUENCE [LARGE SCALE GENOMIC DNA]</scope>
    <source>
        <strain evidence="17 18">AF211</strain>
    </source>
</reference>
<dbReference type="CDD" id="cd00082">
    <property type="entry name" value="HisKA"/>
    <property type="match status" value="1"/>
</dbReference>
<dbReference type="InterPro" id="IPR050398">
    <property type="entry name" value="HssS/ArlS-like"/>
</dbReference>
<dbReference type="PANTHER" id="PTHR45528">
    <property type="entry name" value="SENSOR HISTIDINE KINASE CPXA"/>
    <property type="match status" value="1"/>
</dbReference>
<dbReference type="SMART" id="SM00304">
    <property type="entry name" value="HAMP"/>
    <property type="match status" value="1"/>
</dbReference>
<dbReference type="EMBL" id="CP011307">
    <property type="protein sequence ID" value="ALP94662.1"/>
    <property type="molecule type" value="Genomic_DNA"/>
</dbReference>
<keyword evidence="10" id="KW-0067">ATP-binding</keyword>
<dbReference type="GO" id="GO:0000155">
    <property type="term" value="F:phosphorelay sensor kinase activity"/>
    <property type="evidence" value="ECO:0007669"/>
    <property type="project" value="InterPro"/>
</dbReference>
<dbReference type="InterPro" id="IPR036890">
    <property type="entry name" value="HATPase_C_sf"/>
</dbReference>
<dbReference type="Pfam" id="PF02518">
    <property type="entry name" value="HATPase_c"/>
    <property type="match status" value="1"/>
</dbReference>
<dbReference type="KEGG" id="ibu:IB211_02271c"/>
<dbReference type="SUPFAM" id="SSF158472">
    <property type="entry name" value="HAMP domain-like"/>
    <property type="match status" value="1"/>
</dbReference>
<dbReference type="PATRIC" id="fig|1297617.4.peg.2338"/>
<dbReference type="InterPro" id="IPR003594">
    <property type="entry name" value="HATPase_dom"/>
</dbReference>